<evidence type="ECO:0000256" key="8">
    <source>
        <dbReference type="ARBA" id="ARBA00023049"/>
    </source>
</evidence>
<evidence type="ECO:0000259" key="9">
    <source>
        <dbReference type="Pfam" id="PF01431"/>
    </source>
</evidence>
<dbReference type="GO" id="GO:0046872">
    <property type="term" value="F:metal ion binding"/>
    <property type="evidence" value="ECO:0007669"/>
    <property type="project" value="UniProtKB-KW"/>
</dbReference>
<feature type="domain" description="Peptidase M13 C-terminal" evidence="9">
    <location>
        <begin position="518"/>
        <end position="667"/>
    </location>
</feature>
<organism evidence="11">
    <name type="scientific">Menopon gallinae</name>
    <name type="common">poultry shaft louse</name>
    <dbReference type="NCBI Taxonomy" id="328185"/>
    <lineage>
        <taxon>Eukaryota</taxon>
        <taxon>Metazoa</taxon>
        <taxon>Ecdysozoa</taxon>
        <taxon>Arthropoda</taxon>
        <taxon>Hexapoda</taxon>
        <taxon>Insecta</taxon>
        <taxon>Pterygota</taxon>
        <taxon>Neoptera</taxon>
        <taxon>Paraneoptera</taxon>
        <taxon>Psocodea</taxon>
        <taxon>Troctomorpha</taxon>
        <taxon>Phthiraptera</taxon>
        <taxon>Amblycera</taxon>
        <taxon>Menoponidae</taxon>
        <taxon>Menopon</taxon>
    </lineage>
</organism>
<dbReference type="SUPFAM" id="SSF55486">
    <property type="entry name" value="Metalloproteases ('zincins'), catalytic domain"/>
    <property type="match status" value="2"/>
</dbReference>
<sequence length="669" mass="77513">MMLLQTVNFSQNPCDDFYNFACGRFGEDHPIDDRYTHNSWFLEKELRLNRLVQNILEAPVTSSDLECVKRTKYFYQACVNSTELNHLGLEPLFELLELVELPRSIPTKEEAETFNLGKTLALAQRHLSQDILITVSLERIGNRNMTTVQNTTVLKLSPSVTGLSVFKRWKPDTDILALRNGKTFGEKIEHGETEGHDSLKRLSARRVILATISFITEICREIVKELEMNDSYNSTELVATAYKIITFTAELIKDWNNKNNETIDEEDQYMTFSEFQAILDEESKNEMVSNKVDWKEYISTLFENANVTYNIDTDIVIIESMEYFKFLSRVLGEAKPVTIQRHVWWKLIEEFGKYTTTNMRHAYEKYKHALYGESVPSSRSETCTLTMRNYMNIALSHQMAKMDNISAATEKVRQMLKDIEKVFGSLVDSLSWMDPVTKSMTLDKAQSIKDEIGYPPFLFEDEKVEKFYEKLDLQKSEFLKNIIRINEWEVDKVLVTVGPDKEDQNENVTWFSNPLQVNAYYSRFDNAITIPPGILQTPFYFRGLESLNYGAIGSILGHELTHGFDTDGKNYNKLGERVENLWPEKVTKEYENRAKCFVKQYEQYKIHNIKRLNGTVTLAENIADNGGMRESFKAYKLYSSRNGKEPKLPGFEKFTHEQLLFLSFANVSV</sequence>
<comment type="cofactor">
    <cofactor evidence="1">
        <name>Zn(2+)</name>
        <dbReference type="ChEBI" id="CHEBI:29105"/>
    </cofactor>
</comment>
<dbReference type="EMBL" id="JARGDH010000005">
    <property type="protein sequence ID" value="KAL0268448.1"/>
    <property type="molecule type" value="Genomic_DNA"/>
</dbReference>
<evidence type="ECO:0000256" key="6">
    <source>
        <dbReference type="ARBA" id="ARBA00022801"/>
    </source>
</evidence>
<evidence type="ECO:0000313" key="11">
    <source>
        <dbReference type="EMBL" id="KAL0268448.1"/>
    </source>
</evidence>
<evidence type="ECO:0000256" key="7">
    <source>
        <dbReference type="ARBA" id="ARBA00022833"/>
    </source>
</evidence>
<dbReference type="PRINTS" id="PR00786">
    <property type="entry name" value="NEPRILYSIN"/>
</dbReference>
<dbReference type="Gene3D" id="3.40.390.10">
    <property type="entry name" value="Collagenase (Catalytic Domain)"/>
    <property type="match status" value="1"/>
</dbReference>
<proteinExistence type="inferred from homology"/>
<dbReference type="CDD" id="cd08662">
    <property type="entry name" value="M13"/>
    <property type="match status" value="1"/>
</dbReference>
<keyword evidence="8" id="KW-0482">Metalloprotease</keyword>
<dbReference type="PANTHER" id="PTHR11733:SF133">
    <property type="entry name" value="PHOSPHATE-REGULATING NEUTRAL ENDOPEPTIDASE PHEX"/>
    <property type="match status" value="1"/>
</dbReference>
<keyword evidence="4" id="KW-0645">Protease</keyword>
<keyword evidence="7" id="KW-0862">Zinc</keyword>
<dbReference type="PANTHER" id="PTHR11733">
    <property type="entry name" value="ZINC METALLOPROTEASE FAMILY M13 NEPRILYSIN-RELATED"/>
    <property type="match status" value="1"/>
</dbReference>
<dbReference type="GO" id="GO:0004222">
    <property type="term" value="F:metalloendopeptidase activity"/>
    <property type="evidence" value="ECO:0007669"/>
    <property type="project" value="InterPro"/>
</dbReference>
<comment type="similarity">
    <text evidence="3">Belongs to the peptidase M13 family.</text>
</comment>
<dbReference type="PROSITE" id="PS51885">
    <property type="entry name" value="NEPRILYSIN"/>
    <property type="match status" value="1"/>
</dbReference>
<evidence type="ECO:0000256" key="2">
    <source>
        <dbReference type="ARBA" id="ARBA00004401"/>
    </source>
</evidence>
<evidence type="ECO:0000256" key="4">
    <source>
        <dbReference type="ARBA" id="ARBA00022670"/>
    </source>
</evidence>
<dbReference type="InterPro" id="IPR000718">
    <property type="entry name" value="Peptidase_M13"/>
</dbReference>
<comment type="caution">
    <text evidence="11">The sequence shown here is derived from an EMBL/GenBank/DDBJ whole genome shotgun (WGS) entry which is preliminary data.</text>
</comment>
<comment type="subcellular location">
    <subcellularLocation>
        <location evidence="2">Cell membrane</location>
        <topology evidence="2">Single-pass type II membrane protein</topology>
    </subcellularLocation>
</comment>
<gene>
    <name evidence="11" type="ORF">PYX00_010396</name>
</gene>
<dbReference type="InterPro" id="IPR042089">
    <property type="entry name" value="Peptidase_M13_dom_2"/>
</dbReference>
<dbReference type="InterPro" id="IPR008753">
    <property type="entry name" value="Peptidase_M13_N"/>
</dbReference>
<dbReference type="GO" id="GO:0005886">
    <property type="term" value="C:plasma membrane"/>
    <property type="evidence" value="ECO:0007669"/>
    <property type="project" value="UniProtKB-SubCell"/>
</dbReference>
<accession>A0AAW2HF15</accession>
<dbReference type="Pfam" id="PF05649">
    <property type="entry name" value="Peptidase_M13_N"/>
    <property type="match status" value="1"/>
</dbReference>
<reference evidence="11" key="1">
    <citation type="journal article" date="2024" name="Gigascience">
        <title>Chromosome-level genome of the poultry shaft louse Menopon gallinae provides insight into the host-switching and adaptive evolution of parasitic lice.</title>
        <authorList>
            <person name="Xu Y."/>
            <person name="Ma L."/>
            <person name="Liu S."/>
            <person name="Liang Y."/>
            <person name="Liu Q."/>
            <person name="He Z."/>
            <person name="Tian L."/>
            <person name="Duan Y."/>
            <person name="Cai W."/>
            <person name="Li H."/>
            <person name="Song F."/>
        </authorList>
    </citation>
    <scope>NUCLEOTIDE SEQUENCE</scope>
    <source>
        <strain evidence="11">Cailab_2023a</strain>
    </source>
</reference>
<dbReference type="GO" id="GO:0016485">
    <property type="term" value="P:protein processing"/>
    <property type="evidence" value="ECO:0007669"/>
    <property type="project" value="TreeGrafter"/>
</dbReference>
<protein>
    <submittedName>
        <fullName evidence="11">Uncharacterized protein</fullName>
    </submittedName>
</protein>
<evidence type="ECO:0000256" key="1">
    <source>
        <dbReference type="ARBA" id="ARBA00001947"/>
    </source>
</evidence>
<dbReference type="AlphaFoldDB" id="A0AAW2HF15"/>
<name>A0AAW2HF15_9NEOP</name>
<feature type="domain" description="Peptidase M13 N-terminal" evidence="10">
    <location>
        <begin position="13"/>
        <end position="455"/>
    </location>
</feature>
<dbReference type="InterPro" id="IPR018497">
    <property type="entry name" value="Peptidase_M13_C"/>
</dbReference>
<dbReference type="Pfam" id="PF01431">
    <property type="entry name" value="Peptidase_M13"/>
    <property type="match status" value="1"/>
</dbReference>
<evidence type="ECO:0000256" key="3">
    <source>
        <dbReference type="ARBA" id="ARBA00007357"/>
    </source>
</evidence>
<keyword evidence="5" id="KW-0479">Metal-binding</keyword>
<dbReference type="InterPro" id="IPR024079">
    <property type="entry name" value="MetalloPept_cat_dom_sf"/>
</dbReference>
<evidence type="ECO:0000256" key="5">
    <source>
        <dbReference type="ARBA" id="ARBA00022723"/>
    </source>
</evidence>
<evidence type="ECO:0000259" key="10">
    <source>
        <dbReference type="Pfam" id="PF05649"/>
    </source>
</evidence>
<keyword evidence="6" id="KW-0378">Hydrolase</keyword>
<dbReference type="Gene3D" id="1.10.1380.10">
    <property type="entry name" value="Neutral endopeptidase , domain2"/>
    <property type="match status" value="1"/>
</dbReference>